<sequence>KQGKWVDTDFHDVIRYYYTVDGELRVVRNGLTNIGIREEIYTFGVGEPCKIEIKQACNEAQTIRVVWKPSGIVAAYETDEYSEESGKKQGLAYYDSDDNFVARLQWLNELETADTIDVICEAHTQGRKATITFGGFAIDAGGIACLGDAKIFSDGNEDTEERWVSPSGGRWVPYTIDFVATGNSFVVNDEAFDASIPKDIKSGTGVIFNRQEHWFTYKLSGSKMQWTDANGLKTKAISSIRSSIGVAQNNKVTYPSAF</sequence>
<dbReference type="EMBL" id="BARW01026252">
    <property type="protein sequence ID" value="GAJ16034.1"/>
    <property type="molecule type" value="Genomic_DNA"/>
</dbReference>
<evidence type="ECO:0000313" key="1">
    <source>
        <dbReference type="EMBL" id="GAJ16034.1"/>
    </source>
</evidence>
<comment type="caution">
    <text evidence="1">The sequence shown here is derived from an EMBL/GenBank/DDBJ whole genome shotgun (WGS) entry which is preliminary data.</text>
</comment>
<feature type="non-terminal residue" evidence="1">
    <location>
        <position position="1"/>
    </location>
</feature>
<organism evidence="1">
    <name type="scientific">marine sediment metagenome</name>
    <dbReference type="NCBI Taxonomy" id="412755"/>
    <lineage>
        <taxon>unclassified sequences</taxon>
        <taxon>metagenomes</taxon>
        <taxon>ecological metagenomes</taxon>
    </lineage>
</organism>
<feature type="non-terminal residue" evidence="1">
    <location>
        <position position="258"/>
    </location>
</feature>
<reference evidence="1" key="1">
    <citation type="journal article" date="2014" name="Front. Microbiol.">
        <title>High frequency of phylogenetically diverse reductive dehalogenase-homologous genes in deep subseafloor sedimentary metagenomes.</title>
        <authorList>
            <person name="Kawai M."/>
            <person name="Futagami T."/>
            <person name="Toyoda A."/>
            <person name="Takaki Y."/>
            <person name="Nishi S."/>
            <person name="Hori S."/>
            <person name="Arai W."/>
            <person name="Tsubouchi T."/>
            <person name="Morono Y."/>
            <person name="Uchiyama I."/>
            <person name="Ito T."/>
            <person name="Fujiyama A."/>
            <person name="Inagaki F."/>
            <person name="Takami H."/>
        </authorList>
    </citation>
    <scope>NUCLEOTIDE SEQUENCE</scope>
    <source>
        <strain evidence="1">Expedition CK06-06</strain>
    </source>
</reference>
<dbReference type="AlphaFoldDB" id="X1UET7"/>
<accession>X1UET7</accession>
<gene>
    <name evidence="1" type="ORF">S12H4_42848</name>
</gene>
<protein>
    <submittedName>
        <fullName evidence="1">Uncharacterized protein</fullName>
    </submittedName>
</protein>
<name>X1UET7_9ZZZZ</name>
<proteinExistence type="predicted"/>